<sequence length="82" mass="9137">MTVPGAARAGQEKRDHCQFHRNNAPLSPCFRLPQARVGNLKLKQLAADTSIGERRGEELNANRIFSFRHGNEKRPGSAGRLE</sequence>
<gene>
    <name evidence="1" type="ORF">H9Q16_06090</name>
</gene>
<protein>
    <submittedName>
        <fullName evidence="1">Uncharacterized protein</fullName>
    </submittedName>
</protein>
<organism evidence="1 2">
    <name type="scientific">Sulfitobacter aestuariivivens</name>
    <dbReference type="NCBI Taxonomy" id="2766981"/>
    <lineage>
        <taxon>Bacteria</taxon>
        <taxon>Pseudomonadati</taxon>
        <taxon>Pseudomonadota</taxon>
        <taxon>Alphaproteobacteria</taxon>
        <taxon>Rhodobacterales</taxon>
        <taxon>Roseobacteraceae</taxon>
        <taxon>Sulfitobacter</taxon>
    </lineage>
</organism>
<proteinExistence type="predicted"/>
<evidence type="ECO:0000313" key="1">
    <source>
        <dbReference type="EMBL" id="MBD3663483.1"/>
    </source>
</evidence>
<name>A0A927D1R4_9RHOB</name>
<dbReference type="AlphaFoldDB" id="A0A927D1R4"/>
<dbReference type="RefSeq" id="WP_191074444.1">
    <property type="nucleotide sequence ID" value="NZ_JBHSVY010000001.1"/>
</dbReference>
<keyword evidence="2" id="KW-1185">Reference proteome</keyword>
<comment type="caution">
    <text evidence="1">The sequence shown here is derived from an EMBL/GenBank/DDBJ whole genome shotgun (WGS) entry which is preliminary data.</text>
</comment>
<reference evidence="1" key="1">
    <citation type="submission" date="2020-08" db="EMBL/GenBank/DDBJ databases">
        <title>Sulfitobacter aestuariivivens sp. nov., isolated from a tidal flat.</title>
        <authorList>
            <person name="Park S."/>
            <person name="Yoon J.-H."/>
        </authorList>
    </citation>
    <scope>NUCLEOTIDE SEQUENCE</scope>
    <source>
        <strain evidence="1">TSTF-M16</strain>
    </source>
</reference>
<accession>A0A927D1R4</accession>
<dbReference type="Proteomes" id="UP000635142">
    <property type="component" value="Unassembled WGS sequence"/>
</dbReference>
<dbReference type="EMBL" id="JACTAG010000001">
    <property type="protein sequence ID" value="MBD3663483.1"/>
    <property type="molecule type" value="Genomic_DNA"/>
</dbReference>
<evidence type="ECO:0000313" key="2">
    <source>
        <dbReference type="Proteomes" id="UP000635142"/>
    </source>
</evidence>